<dbReference type="SUPFAM" id="SSF158230">
    <property type="entry name" value="PRP4-like"/>
    <property type="match status" value="1"/>
</dbReference>
<dbReference type="Gene3D" id="1.20.940.10">
    <property type="entry name" value="Functional domain of the splicing factor Prp18"/>
    <property type="match status" value="1"/>
</dbReference>
<dbReference type="GO" id="GO:0000350">
    <property type="term" value="P:generation of catalytic spliceosome for second transesterification step"/>
    <property type="evidence" value="ECO:0007669"/>
    <property type="project" value="TreeGrafter"/>
</dbReference>
<evidence type="ECO:0000259" key="10">
    <source>
        <dbReference type="Pfam" id="PF08799"/>
    </source>
</evidence>
<feature type="compositionally biased region" description="Basic and acidic residues" evidence="8">
    <location>
        <begin position="61"/>
        <end position="72"/>
    </location>
</feature>
<feature type="domain" description="Prp18" evidence="9">
    <location>
        <begin position="196"/>
        <end position="333"/>
    </location>
</feature>
<dbReference type="FunFam" id="1.20.940.10:FF:000008">
    <property type="entry name" value="Related to potassium channel regulatory factor"/>
    <property type="match status" value="1"/>
</dbReference>
<gene>
    <name evidence="11" type="ORF">BLGHR1_12275</name>
</gene>
<dbReference type="InterPro" id="IPR039979">
    <property type="entry name" value="PRPF18"/>
</dbReference>
<evidence type="ECO:0000256" key="4">
    <source>
        <dbReference type="ARBA" id="ARBA00022664"/>
    </source>
</evidence>
<keyword evidence="6" id="KW-0508">mRNA splicing</keyword>
<feature type="domain" description="Pre-mRNA processing factor 4 (PRP4)-like" evidence="10">
    <location>
        <begin position="130"/>
        <end position="154"/>
    </location>
</feature>
<dbReference type="VEuPathDB" id="FungiDB:BLGHR1_12275"/>
<comment type="subcellular location">
    <subcellularLocation>
        <location evidence="1">Nucleus</location>
    </subcellularLocation>
</comment>
<keyword evidence="5" id="KW-0747">Spliceosome</keyword>
<evidence type="ECO:0000313" key="12">
    <source>
        <dbReference type="Proteomes" id="UP000275772"/>
    </source>
</evidence>
<dbReference type="GO" id="GO:0071021">
    <property type="term" value="C:U2-type post-spliceosomal complex"/>
    <property type="evidence" value="ECO:0007669"/>
    <property type="project" value="TreeGrafter"/>
</dbReference>
<keyword evidence="7" id="KW-0539">Nucleus</keyword>
<proteinExistence type="inferred from homology"/>
<feature type="region of interest" description="Disordered" evidence="8">
    <location>
        <begin position="50"/>
        <end position="120"/>
    </location>
</feature>
<dbReference type="InterPro" id="IPR036285">
    <property type="entry name" value="PRP4-like_sf"/>
</dbReference>
<evidence type="ECO:0000256" key="3">
    <source>
        <dbReference type="ARBA" id="ARBA00018242"/>
    </source>
</evidence>
<organism evidence="11 12">
    <name type="scientific">Blumeria hordei</name>
    <name type="common">Barley powdery mildew</name>
    <name type="synonym">Blumeria graminis f. sp. hordei</name>
    <dbReference type="NCBI Taxonomy" id="2867405"/>
    <lineage>
        <taxon>Eukaryota</taxon>
        <taxon>Fungi</taxon>
        <taxon>Dikarya</taxon>
        <taxon>Ascomycota</taxon>
        <taxon>Pezizomycotina</taxon>
        <taxon>Leotiomycetes</taxon>
        <taxon>Erysiphales</taxon>
        <taxon>Erysiphaceae</taxon>
        <taxon>Blumeria</taxon>
    </lineage>
</organism>
<comment type="similarity">
    <text evidence="2">Belongs to the PRP18 family.</text>
</comment>
<dbReference type="InterPro" id="IPR014906">
    <property type="entry name" value="PRP4-like"/>
</dbReference>
<evidence type="ECO:0000256" key="8">
    <source>
        <dbReference type="SAM" id="MobiDB-lite"/>
    </source>
</evidence>
<dbReference type="Gene3D" id="4.10.280.110">
    <property type="entry name" value="Pre-mRNA processing factor 4 domain"/>
    <property type="match status" value="1"/>
</dbReference>
<evidence type="ECO:0000313" key="11">
    <source>
        <dbReference type="EMBL" id="SZF01507.1"/>
    </source>
</evidence>
<evidence type="ECO:0000256" key="6">
    <source>
        <dbReference type="ARBA" id="ARBA00023187"/>
    </source>
</evidence>
<dbReference type="PANTHER" id="PTHR13007:SF19">
    <property type="entry name" value="PRE-MRNA-SPLICING FACTOR 18"/>
    <property type="match status" value="1"/>
</dbReference>
<protein>
    <recommendedName>
        <fullName evidence="3">Pre-mRNA-splicing factor 18</fullName>
    </recommendedName>
</protein>
<feature type="compositionally biased region" description="Basic and acidic residues" evidence="8">
    <location>
        <begin position="80"/>
        <end position="115"/>
    </location>
</feature>
<reference evidence="11 12" key="1">
    <citation type="submission" date="2017-11" db="EMBL/GenBank/DDBJ databases">
        <authorList>
            <person name="Kracher B."/>
        </authorList>
    </citation>
    <scope>NUCLEOTIDE SEQUENCE [LARGE SCALE GENOMIC DNA]</scope>
    <source>
        <strain evidence="11 12">RACE1</strain>
    </source>
</reference>
<dbReference type="Pfam" id="PF02840">
    <property type="entry name" value="Prp18"/>
    <property type="match status" value="1"/>
</dbReference>
<dbReference type="Pfam" id="PF08799">
    <property type="entry name" value="PRP4"/>
    <property type="match status" value="1"/>
</dbReference>
<dbReference type="SUPFAM" id="SSF47938">
    <property type="entry name" value="Functional domain of the splicing factor Prp18"/>
    <property type="match status" value="1"/>
</dbReference>
<dbReference type="AlphaFoldDB" id="A0A383UNN8"/>
<keyword evidence="4" id="KW-0507">mRNA processing</keyword>
<evidence type="ECO:0000259" key="9">
    <source>
        <dbReference type="Pfam" id="PF02840"/>
    </source>
</evidence>
<dbReference type="GO" id="GO:0005682">
    <property type="term" value="C:U5 snRNP"/>
    <property type="evidence" value="ECO:0007669"/>
    <property type="project" value="TreeGrafter"/>
</dbReference>
<evidence type="ECO:0000256" key="7">
    <source>
        <dbReference type="ARBA" id="ARBA00023242"/>
    </source>
</evidence>
<sequence>MDFASLMANAIAVAKAPTVSDDQPKKFVKRSELEAERREKYLAEQRAIESEKAARALQKRRQGDLEAEAKSKRELKRRKLAEESRRQREEREAEEERATRKRLGLPEHEKEKAEEAATDDVTDEELFAGLRAIGQPAKLFGESHKQRLRRLSKLGTIVSTSIIPTTLELLGEEDMKVESVPKDSDGRKFLFRQLASYFTMVMTEWESALNNEKRNTFASKAAHTAMLQSKESMTPLFRKFEKADLDDGILEPIVEIVKAAQERRYVDANDGYLRLSIGKAAWPIGVTMVGIHERSAREKLHENDKGHVMGDEITRKFLQSIKRCLSFAQVRWPPDDIRQLMG</sequence>
<dbReference type="GO" id="GO:0046540">
    <property type="term" value="C:U4/U6 x U5 tri-snRNP complex"/>
    <property type="evidence" value="ECO:0007669"/>
    <property type="project" value="TreeGrafter"/>
</dbReference>
<dbReference type="InterPro" id="IPR004098">
    <property type="entry name" value="Prp18"/>
</dbReference>
<dbReference type="PANTHER" id="PTHR13007">
    <property type="entry name" value="PRE-MRNA SPLICING FACTOR-RELATED"/>
    <property type="match status" value="1"/>
</dbReference>
<dbReference type="EMBL" id="UNSH01000036">
    <property type="protein sequence ID" value="SZF01507.1"/>
    <property type="molecule type" value="Genomic_DNA"/>
</dbReference>
<evidence type="ECO:0000256" key="1">
    <source>
        <dbReference type="ARBA" id="ARBA00004123"/>
    </source>
</evidence>
<evidence type="ECO:0000256" key="2">
    <source>
        <dbReference type="ARBA" id="ARBA00008137"/>
    </source>
</evidence>
<accession>A0A383UNN8</accession>
<evidence type="ECO:0000256" key="5">
    <source>
        <dbReference type="ARBA" id="ARBA00022728"/>
    </source>
</evidence>
<name>A0A383UNN8_BLUHO</name>
<dbReference type="Proteomes" id="UP000275772">
    <property type="component" value="Unassembled WGS sequence"/>
</dbReference>